<reference evidence="1 2" key="1">
    <citation type="journal article" date="2012" name="BMC Genomics">
        <title>Comparative genomics of the white-rot fungi, Phanerochaete carnosa and P. chrysosporium, to elucidate the genetic basis of the distinct wood types they colonize.</title>
        <authorList>
            <person name="Suzuki H."/>
            <person name="MacDonald J."/>
            <person name="Syed K."/>
            <person name="Salamov A."/>
            <person name="Hori C."/>
            <person name="Aerts A."/>
            <person name="Henrissat B."/>
            <person name="Wiebenga A."/>
            <person name="vanKuyk P.A."/>
            <person name="Barry K."/>
            <person name="Lindquist E."/>
            <person name="LaButti K."/>
            <person name="Lapidus A."/>
            <person name="Lucas S."/>
            <person name="Coutinho P."/>
            <person name="Gong Y."/>
            <person name="Samejima M."/>
            <person name="Mahadevan R."/>
            <person name="Abou-Zaid M."/>
            <person name="de Vries R.P."/>
            <person name="Igarashi K."/>
            <person name="Yadav J.S."/>
            <person name="Grigoriev I.V."/>
            <person name="Master E.R."/>
        </authorList>
    </citation>
    <scope>NUCLEOTIDE SEQUENCE [LARGE SCALE GENOMIC DNA]</scope>
    <source>
        <strain evidence="1 2">HHB-10118-sp</strain>
    </source>
</reference>
<evidence type="ECO:0000313" key="1">
    <source>
        <dbReference type="EMBL" id="EKM58114.1"/>
    </source>
</evidence>
<dbReference type="AlphaFoldDB" id="K5WG84"/>
<dbReference type="InParanoid" id="K5WG84"/>
<dbReference type="KEGG" id="pco:PHACADRAFT_89911"/>
<organism evidence="1 2">
    <name type="scientific">Phanerochaete carnosa (strain HHB-10118-sp)</name>
    <name type="common">White-rot fungus</name>
    <name type="synonym">Peniophora carnosa</name>
    <dbReference type="NCBI Taxonomy" id="650164"/>
    <lineage>
        <taxon>Eukaryota</taxon>
        <taxon>Fungi</taxon>
        <taxon>Dikarya</taxon>
        <taxon>Basidiomycota</taxon>
        <taxon>Agaricomycotina</taxon>
        <taxon>Agaricomycetes</taxon>
        <taxon>Polyporales</taxon>
        <taxon>Phanerochaetaceae</taxon>
        <taxon>Phanerochaete</taxon>
    </lineage>
</organism>
<proteinExistence type="predicted"/>
<dbReference type="GeneID" id="18920664"/>
<name>K5WG84_PHACS</name>
<gene>
    <name evidence="1" type="ORF">PHACADRAFT_89911</name>
</gene>
<dbReference type="HOGENOM" id="CLU_129979_0_0_1"/>
<dbReference type="EMBL" id="JH930470">
    <property type="protein sequence ID" value="EKM58114.1"/>
    <property type="molecule type" value="Genomic_DNA"/>
</dbReference>
<protein>
    <submittedName>
        <fullName evidence="1">Uncharacterized protein</fullName>
    </submittedName>
</protein>
<dbReference type="Proteomes" id="UP000008370">
    <property type="component" value="Unassembled WGS sequence"/>
</dbReference>
<dbReference type="OrthoDB" id="3224400at2759"/>
<evidence type="ECO:0000313" key="2">
    <source>
        <dbReference type="Proteomes" id="UP000008370"/>
    </source>
</evidence>
<accession>K5WG84</accession>
<feature type="non-terminal residue" evidence="1">
    <location>
        <position position="111"/>
    </location>
</feature>
<keyword evidence="2" id="KW-1185">Reference proteome</keyword>
<dbReference type="RefSeq" id="XP_007393441.1">
    <property type="nucleotide sequence ID" value="XM_007393379.1"/>
</dbReference>
<sequence>VSEVLSQKFPPFDHQSVIIGPFEDESKRDVDMLIELMLEFHAWSTARPVYASETTAEALEKEIHDIIETENEQGRSTVSLPPPQTIVDKTRQRLIEFVERIKIALAALTRF</sequence>